<dbReference type="EMBL" id="CP008941">
    <property type="protein sequence ID" value="AIK96878.1"/>
    <property type="molecule type" value="Genomic_DNA"/>
</dbReference>
<dbReference type="STRING" id="91604.ID47_09230"/>
<name>A0A077AZ16_9PROT</name>
<proteinExistence type="predicted"/>
<dbReference type="SUPFAM" id="SSF51197">
    <property type="entry name" value="Clavaminate synthase-like"/>
    <property type="match status" value="1"/>
</dbReference>
<dbReference type="InterPro" id="IPR027443">
    <property type="entry name" value="IPNS-like_sf"/>
</dbReference>
<gene>
    <name evidence="1" type="ORF">ID47_09230</name>
</gene>
<evidence type="ECO:0000313" key="2">
    <source>
        <dbReference type="Proteomes" id="UP000028926"/>
    </source>
</evidence>
<accession>A0A077AZ16</accession>
<evidence type="ECO:0000313" key="1">
    <source>
        <dbReference type="EMBL" id="AIK96878.1"/>
    </source>
</evidence>
<dbReference type="OrthoDB" id="9814255at2"/>
<keyword evidence="2" id="KW-1185">Reference proteome</keyword>
<organism evidence="1 2">
    <name type="scientific">Candidatus Odyssella acanthamoebae</name>
    <dbReference type="NCBI Taxonomy" id="91604"/>
    <lineage>
        <taxon>Bacteria</taxon>
        <taxon>Pseudomonadati</taxon>
        <taxon>Pseudomonadota</taxon>
        <taxon>Alphaproteobacteria</taxon>
        <taxon>Holosporales</taxon>
        <taxon>Candidatus Paracaedibacteraceae</taxon>
        <taxon>Candidatus Odyssella</taxon>
    </lineage>
</organism>
<reference evidence="1 2" key="1">
    <citation type="submission" date="2014-07" db="EMBL/GenBank/DDBJ databases">
        <title>Comparative genomic insights into amoeba endosymbionts belonging to the families of Holosporaceae and Candidatus Midichloriaceae within Rickettsiales.</title>
        <authorList>
            <person name="Wang Z."/>
            <person name="Wu M."/>
        </authorList>
    </citation>
    <scope>NUCLEOTIDE SEQUENCE [LARGE SCALE GENOMIC DNA]</scope>
    <source>
        <strain evidence="1">PRA3</strain>
    </source>
</reference>
<dbReference type="Gene3D" id="2.60.120.330">
    <property type="entry name" value="B-lactam Antibiotic, Isopenicillin N Synthase, Chain"/>
    <property type="match status" value="1"/>
</dbReference>
<protein>
    <recommendedName>
        <fullName evidence="3">Fe2OG dioxygenase domain-containing protein</fullName>
    </recommendedName>
</protein>
<dbReference type="Proteomes" id="UP000028926">
    <property type="component" value="Chromosome"/>
</dbReference>
<evidence type="ECO:0008006" key="3">
    <source>
        <dbReference type="Google" id="ProtNLM"/>
    </source>
</evidence>
<dbReference type="KEGG" id="paca:ID47_09230"/>
<sequence length="276" mass="31899">MSLSLVKGAIRPALPLSLLYEKPYTQVPFLINQSHITQVMTTFFEFLKLPEEIKNHIDFKISPLHRRGDIGFKHRDPDNDIYNDSKDFFHFHPLIFEKYKEFIPDNPLIDQFLKLALPLWEATYNIVYEIISIFEQDYPGTLSKVFATNEPHIILRFLKYNWGESGKHLAKPHFDSGSFTLAIAESGPGLRIGTNPNDLEIITHEANKAIFMASSNFRKIIDTDSLCPGWHDVIQLDEKKIGKSFSRWAIVAFIDGHNVESLSRSETHKWYLPEHS</sequence>
<dbReference type="AlphaFoldDB" id="A0A077AZ16"/>
<dbReference type="HOGENOM" id="CLU_1037441_0_0_5"/>
<dbReference type="RefSeq" id="WP_038465656.1">
    <property type="nucleotide sequence ID" value="NZ_CP008941.1"/>
</dbReference>